<evidence type="ECO:0000313" key="2">
    <source>
        <dbReference type="Proteomes" id="UP001165308"/>
    </source>
</evidence>
<sequence>MAWRVESVMAYPFVLVEILVVINQQDTPPFLLSSIHNIRLYLKAFWQMRVGFSGFPAGDSNHSPIA</sequence>
<dbReference type="Proteomes" id="UP001165308">
    <property type="component" value="Unassembled WGS sequence"/>
</dbReference>
<keyword evidence="2" id="KW-1185">Reference proteome</keyword>
<dbReference type="EMBL" id="JAMJPJ010000022">
    <property type="protein sequence ID" value="MCL7930820.1"/>
    <property type="molecule type" value="Genomic_DNA"/>
</dbReference>
<comment type="caution">
    <text evidence="1">The sequence shown here is derived from an EMBL/GenBank/DDBJ whole genome shotgun (WGS) entry which is preliminary data.</text>
</comment>
<accession>A0ABT0SSM4</accession>
<name>A0ABT0SSM4_9GAMM</name>
<protein>
    <submittedName>
        <fullName evidence="1">Uncharacterized protein</fullName>
    </submittedName>
</protein>
<proteinExistence type="predicted"/>
<feature type="non-terminal residue" evidence="1">
    <location>
        <position position="1"/>
    </location>
</feature>
<organism evidence="1 2">
    <name type="scientific">Halomonas llamarensis</name>
    <dbReference type="NCBI Taxonomy" id="2945104"/>
    <lineage>
        <taxon>Bacteria</taxon>
        <taxon>Pseudomonadati</taxon>
        <taxon>Pseudomonadota</taxon>
        <taxon>Gammaproteobacteria</taxon>
        <taxon>Oceanospirillales</taxon>
        <taxon>Halomonadaceae</taxon>
        <taxon>Halomonas</taxon>
    </lineage>
</organism>
<evidence type="ECO:0000313" key="1">
    <source>
        <dbReference type="EMBL" id="MCL7930820.1"/>
    </source>
</evidence>
<gene>
    <name evidence="1" type="ORF">M8006_12680</name>
</gene>
<reference evidence="1" key="1">
    <citation type="submission" date="2022-05" db="EMBL/GenBank/DDBJ databases">
        <title>Halomonas geminus sp. nov. and Halomonas llamarensis sp. nov. isolated from high-altitude salars of the Atacama Desert.</title>
        <authorList>
            <person name="Hintersatz C."/>
            <person name="Rojas L.A."/>
            <person name="Wei T.-S."/>
            <person name="Kutschke S."/>
            <person name="Lehmann F."/>
            <person name="Jain R."/>
            <person name="Pollmann K."/>
        </authorList>
    </citation>
    <scope>NUCLEOTIDE SEQUENCE</scope>
    <source>
        <strain evidence="1">ATCHA</strain>
    </source>
</reference>
<dbReference type="RefSeq" id="WP_250082742.1">
    <property type="nucleotide sequence ID" value="NZ_JAMJPJ010000022.1"/>
</dbReference>